<organism evidence="2 3">
    <name type="scientific">Rheinheimera marina</name>
    <dbReference type="NCBI Taxonomy" id="1774958"/>
    <lineage>
        <taxon>Bacteria</taxon>
        <taxon>Pseudomonadati</taxon>
        <taxon>Pseudomonadota</taxon>
        <taxon>Gammaproteobacteria</taxon>
        <taxon>Chromatiales</taxon>
        <taxon>Chromatiaceae</taxon>
        <taxon>Rheinheimera</taxon>
    </lineage>
</organism>
<proteinExistence type="predicted"/>
<dbReference type="EMBL" id="JBHSGB010000005">
    <property type="protein sequence ID" value="MFC4654201.1"/>
    <property type="molecule type" value="Genomic_DNA"/>
</dbReference>
<keyword evidence="3" id="KW-1185">Reference proteome</keyword>
<sequence length="70" mass="7424">MNINATLTGELLILFALCIGLISYLLAKDKTDRPGLAALLGAVAGLMPPLGLIYLAFLLFKQPRHADGNS</sequence>
<gene>
    <name evidence="2" type="ORF">ACFO3I_04080</name>
</gene>
<name>A0ABV9JIA9_9GAMM</name>
<protein>
    <submittedName>
        <fullName evidence="2">Uncharacterized protein</fullName>
    </submittedName>
</protein>
<keyword evidence="1" id="KW-0812">Transmembrane</keyword>
<evidence type="ECO:0000313" key="3">
    <source>
        <dbReference type="Proteomes" id="UP001595962"/>
    </source>
</evidence>
<evidence type="ECO:0000313" key="2">
    <source>
        <dbReference type="EMBL" id="MFC4654201.1"/>
    </source>
</evidence>
<comment type="caution">
    <text evidence="2">The sequence shown here is derived from an EMBL/GenBank/DDBJ whole genome shotgun (WGS) entry which is preliminary data.</text>
</comment>
<accession>A0ABV9JIA9</accession>
<evidence type="ECO:0000256" key="1">
    <source>
        <dbReference type="SAM" id="Phobius"/>
    </source>
</evidence>
<keyword evidence="1" id="KW-1133">Transmembrane helix</keyword>
<dbReference type="RefSeq" id="WP_377331979.1">
    <property type="nucleotide sequence ID" value="NZ_JBHSGB010000005.1"/>
</dbReference>
<feature type="transmembrane region" description="Helical" evidence="1">
    <location>
        <begin position="37"/>
        <end position="60"/>
    </location>
</feature>
<reference evidence="3" key="1">
    <citation type="journal article" date="2019" name="Int. J. Syst. Evol. Microbiol.">
        <title>The Global Catalogue of Microorganisms (GCM) 10K type strain sequencing project: providing services to taxonomists for standard genome sequencing and annotation.</title>
        <authorList>
            <consortium name="The Broad Institute Genomics Platform"/>
            <consortium name="The Broad Institute Genome Sequencing Center for Infectious Disease"/>
            <person name="Wu L."/>
            <person name="Ma J."/>
        </authorList>
    </citation>
    <scope>NUCLEOTIDE SEQUENCE [LARGE SCALE GENOMIC DNA]</scope>
    <source>
        <strain evidence="3">DT28</strain>
    </source>
</reference>
<dbReference type="Proteomes" id="UP001595962">
    <property type="component" value="Unassembled WGS sequence"/>
</dbReference>
<keyword evidence="1" id="KW-0472">Membrane</keyword>